<dbReference type="GO" id="GO:0006508">
    <property type="term" value="P:proteolysis"/>
    <property type="evidence" value="ECO:0007669"/>
    <property type="project" value="InterPro"/>
</dbReference>
<dbReference type="AlphaFoldDB" id="U5DKM5"/>
<dbReference type="RefSeq" id="WP_022608816.1">
    <property type="nucleotide sequence ID" value="NZ_ASSJ01000079.1"/>
</dbReference>
<organism evidence="4 5">
    <name type="scientific">Rubidibacter lacunae KORDI 51-2</name>
    <dbReference type="NCBI Taxonomy" id="582515"/>
    <lineage>
        <taxon>Bacteria</taxon>
        <taxon>Bacillati</taxon>
        <taxon>Cyanobacteriota</taxon>
        <taxon>Cyanophyceae</taxon>
        <taxon>Oscillatoriophycideae</taxon>
        <taxon>Chroococcales</taxon>
        <taxon>Aphanothecaceae</taxon>
        <taxon>Rubidibacter</taxon>
    </lineage>
</organism>
<dbReference type="Gene3D" id="3.50.80.20">
    <property type="entry name" value="D-Ala-D-Ala carboxypeptidase C, peptidase S13"/>
    <property type="match status" value="1"/>
</dbReference>
<keyword evidence="4" id="KW-0645">Protease</keyword>
<dbReference type="InParanoid" id="U5DKM5"/>
<feature type="region of interest" description="Disordered" evidence="3">
    <location>
        <begin position="445"/>
        <end position="464"/>
    </location>
</feature>
<dbReference type="OrthoDB" id="9802627at2"/>
<keyword evidence="2 4" id="KW-0378">Hydrolase</keyword>
<proteinExistence type="inferred from homology"/>
<dbReference type="STRING" id="582515.KR51_00032120"/>
<dbReference type="MEROPS" id="S13.003"/>
<dbReference type="PATRIC" id="fig|582515.4.peg.3607"/>
<sequence>MPVFDELIELPFFSSDSIFHWCECLLPSRRLLPPSRAQTALITGLAMGAIGLPTLFDSYRVPLVPLQPLAWQLVRYFELPPVPDPSVEALLEQYLARLRERDIDSDAQGICIASAWGELAGHRSREPLPVASLTKLATTYAALQVWELEHRFVTRVRATGVLLEDGTLTGDLLVLGEGDPLFVWEEAIAIGNALNELGIRQVQGDLVVVGEFAMNFRRDRIAAQSLQQALDARRWSAAVKAAYRRLPDGTPRPEIAIRGLVRASPKMPSNSQLLLERESLPLVQVLKLMNAYSNNAVADALTDALGGAEVVAAQTIAATGVSASEVQLINGSGLGAANLISPRATCRILIAIARHLASSSLTLADVLPVARLDAVGTLVDRELPSGVAAKTGTLWNVSSLAGVIPFAAREDSLYFAIANTEGPLEQFREEQDWLVAGLARSQVVEPLPTSEEATPAYGDPERNR</sequence>
<evidence type="ECO:0000256" key="1">
    <source>
        <dbReference type="ARBA" id="ARBA00006096"/>
    </source>
</evidence>
<dbReference type="GO" id="GO:0000270">
    <property type="term" value="P:peptidoglycan metabolic process"/>
    <property type="evidence" value="ECO:0007669"/>
    <property type="project" value="TreeGrafter"/>
</dbReference>
<dbReference type="GO" id="GO:0009002">
    <property type="term" value="F:serine-type D-Ala-D-Ala carboxypeptidase activity"/>
    <property type="evidence" value="ECO:0007669"/>
    <property type="project" value="UniProtKB-EC"/>
</dbReference>
<dbReference type="EMBL" id="ASSJ01000079">
    <property type="protein sequence ID" value="ERN40270.1"/>
    <property type="molecule type" value="Genomic_DNA"/>
</dbReference>
<dbReference type="InterPro" id="IPR000667">
    <property type="entry name" value="Peptidase_S13"/>
</dbReference>
<dbReference type="Pfam" id="PF02113">
    <property type="entry name" value="Peptidase_S13"/>
    <property type="match status" value="2"/>
</dbReference>
<evidence type="ECO:0000313" key="5">
    <source>
        <dbReference type="Proteomes" id="UP000016960"/>
    </source>
</evidence>
<dbReference type="eggNOG" id="COG2027">
    <property type="taxonomic scope" value="Bacteria"/>
</dbReference>
<keyword evidence="4" id="KW-0121">Carboxypeptidase</keyword>
<protein>
    <submittedName>
        <fullName evidence="4">D-alanyl-D-alanine carboxypeptidase (Penicillin-binding protein 4)</fullName>
        <ecNumber evidence="4">3.4.16.4</ecNumber>
        <ecNumber evidence="4">3.4.21.-</ecNumber>
    </submittedName>
</protein>
<dbReference type="SUPFAM" id="SSF56601">
    <property type="entry name" value="beta-lactamase/transpeptidase-like"/>
    <property type="match status" value="1"/>
</dbReference>
<dbReference type="InterPro" id="IPR012338">
    <property type="entry name" value="Beta-lactam/transpept-like"/>
</dbReference>
<evidence type="ECO:0000256" key="3">
    <source>
        <dbReference type="SAM" id="MobiDB-lite"/>
    </source>
</evidence>
<dbReference type="PANTHER" id="PTHR30023:SF0">
    <property type="entry name" value="PENICILLIN-SENSITIVE CARBOXYPEPTIDASE A"/>
    <property type="match status" value="1"/>
</dbReference>
<evidence type="ECO:0000256" key="2">
    <source>
        <dbReference type="ARBA" id="ARBA00022801"/>
    </source>
</evidence>
<keyword evidence="5" id="KW-1185">Reference proteome</keyword>
<comment type="caution">
    <text evidence="4">The sequence shown here is derived from an EMBL/GenBank/DDBJ whole genome shotgun (WGS) entry which is preliminary data.</text>
</comment>
<dbReference type="PANTHER" id="PTHR30023">
    <property type="entry name" value="D-ALANYL-D-ALANINE CARBOXYPEPTIDASE"/>
    <property type="match status" value="1"/>
</dbReference>
<reference evidence="4 5" key="1">
    <citation type="submission" date="2013-05" db="EMBL/GenBank/DDBJ databases">
        <title>Draft genome sequence of Rubidibacter lacunae KORDI 51-2.</title>
        <authorList>
            <person name="Choi D.H."/>
            <person name="Noh J.H."/>
            <person name="Kwon K.-K."/>
            <person name="Lee J.-H."/>
            <person name="Ryu J.-Y."/>
        </authorList>
    </citation>
    <scope>NUCLEOTIDE SEQUENCE [LARGE SCALE GENOMIC DNA]</scope>
    <source>
        <strain evidence="4 5">KORDI 51-2</strain>
    </source>
</reference>
<dbReference type="PRINTS" id="PR00922">
    <property type="entry name" value="DADACBPTASE3"/>
</dbReference>
<dbReference type="EC" id="3.4.16.4" evidence="4"/>
<dbReference type="Gene3D" id="3.40.710.10">
    <property type="entry name" value="DD-peptidase/beta-lactamase superfamily"/>
    <property type="match status" value="1"/>
</dbReference>
<dbReference type="EC" id="3.4.21.-" evidence="4"/>
<dbReference type="Proteomes" id="UP000016960">
    <property type="component" value="Unassembled WGS sequence"/>
</dbReference>
<name>U5DKM5_9CHRO</name>
<gene>
    <name evidence="4" type="ORF">KR51_00032120</name>
</gene>
<evidence type="ECO:0000313" key="4">
    <source>
        <dbReference type="EMBL" id="ERN40270.1"/>
    </source>
</evidence>
<accession>U5DKM5</accession>
<comment type="similarity">
    <text evidence="1">Belongs to the peptidase S13 family.</text>
</comment>